<name>A0A0G4IF48_9ALVE</name>
<feature type="coiled-coil region" evidence="2">
    <location>
        <begin position="41"/>
        <end position="85"/>
    </location>
</feature>
<feature type="compositionally biased region" description="Basic and acidic residues" evidence="3">
    <location>
        <begin position="683"/>
        <end position="719"/>
    </location>
</feature>
<sequence length="949" mass="109096">MSKKIAQLTKVIFHLNTKNDENESYVQAITDSYEQEAEMVVKDANLKLQKALEIIEKLKSDRQNSKELENMKQHYEIEKQAAVKDFGHYKKICEERERKIHQQWGEKIAEVTSEFLEMKGRYVAQLDQFRQTTATLEKQTAQFDTLQARHRKDLEEMSARHVAQFEQLVKEKTRSENALRTEVEAEKQRCLRLQESNKHMQQQAEGKEAELARRHAELQQESAKMTKETQEAKATVTKLKEQVKAAQADADLRHKHMHEQSEERQKSLEAEILSLEDSLKQTRAGAVKLEAAVIEAHQERDRAKNTAKDAETALEAANSGAQEALAVTEKRHRERQTELETKTRALESSLKSLETKLEEAQKAAERSGGRASHLEAAKVAAEEEAKKARGDTSLATAKISSLEKELRAERTVSERLRSSISESEQQRRQEMRKLEEAKETAECREKEAEKEKTALSKLVSEREKLLQMKEEREKELRTQLETALDSSVQQQELEKAWREKVATAADEARDEERKRAAEALKEATEGIDRNLQEVGKNHRLISEMTTTAAALESSRLEEENTCASLRREVARLTVSLEDAQRSLEAAEQATERDDEERRQAELRKSEALKSSQADVVSAQEEVKKVRTRFEKRIEILEEERREERREAKEKLEALQLRRDREVRDWQRQHDDLKASLSTSLKSQAEKAEAERERERRGLEHERREMDSRLQAAKDAHDAELARSRDELQKKHMASLKQAEADLRALFQKEKEAGIAALEKDHRKKLQAEEERRQKEMEVQEAAARRRQDALDKRILASHQRQISGMSDQFLLERRRVAEQMEEQDRRHTELQRAFDARPSRQEDVEKLRLLSATVVERDETLRRLEEDVRTCKLELANRETNFNKVFASSGGHTPAVGVLNPLERSRERTGGAKTRLIVNGGGNGGMGIGMGLHGQGQGGALHLDGFGRR</sequence>
<feature type="coiled-coil region" evidence="2">
    <location>
        <begin position="757"/>
        <end position="784"/>
    </location>
</feature>
<organism evidence="5">
    <name type="scientific">Chromera velia CCMP2878</name>
    <dbReference type="NCBI Taxonomy" id="1169474"/>
    <lineage>
        <taxon>Eukaryota</taxon>
        <taxon>Sar</taxon>
        <taxon>Alveolata</taxon>
        <taxon>Colpodellida</taxon>
        <taxon>Chromeraceae</taxon>
        <taxon>Chromera</taxon>
    </lineage>
</organism>
<feature type="compositionally biased region" description="Basic and acidic residues" evidence="3">
    <location>
        <begin position="298"/>
        <end position="311"/>
    </location>
</feature>
<gene>
    <name evidence="5" type="ORF">Cvel_13938</name>
</gene>
<feature type="compositionally biased region" description="Basic and acidic residues" evidence="3">
    <location>
        <begin position="424"/>
        <end position="455"/>
    </location>
</feature>
<dbReference type="InterPro" id="IPR039478">
    <property type="entry name" value="FAM184A/B_N"/>
</dbReference>
<accession>A0A0G4IF48</accession>
<evidence type="ECO:0000259" key="4">
    <source>
        <dbReference type="Pfam" id="PF15665"/>
    </source>
</evidence>
<dbReference type="PhylomeDB" id="A0A0G4IF48"/>
<reference evidence="5" key="1">
    <citation type="submission" date="2014-11" db="EMBL/GenBank/DDBJ databases">
        <authorList>
            <person name="Otto D Thomas"/>
            <person name="Naeem Raeece"/>
        </authorList>
    </citation>
    <scope>NUCLEOTIDE SEQUENCE</scope>
</reference>
<feature type="region of interest" description="Disordered" evidence="3">
    <location>
        <begin position="298"/>
        <end position="455"/>
    </location>
</feature>
<evidence type="ECO:0000313" key="5">
    <source>
        <dbReference type="EMBL" id="CEM55920.1"/>
    </source>
</evidence>
<feature type="region of interest" description="Disordered" evidence="3">
    <location>
        <begin position="673"/>
        <end position="719"/>
    </location>
</feature>
<dbReference type="PANTHER" id="PTHR18870:SF9">
    <property type="entry name" value="PROTEIN TAG-278-RELATED"/>
    <property type="match status" value="1"/>
</dbReference>
<feature type="compositionally biased region" description="Basic and acidic residues" evidence="3">
    <location>
        <begin position="589"/>
        <end position="607"/>
    </location>
</feature>
<evidence type="ECO:0000256" key="1">
    <source>
        <dbReference type="ARBA" id="ARBA00023054"/>
    </source>
</evidence>
<evidence type="ECO:0000256" key="2">
    <source>
        <dbReference type="SAM" id="Coils"/>
    </source>
</evidence>
<dbReference type="VEuPathDB" id="CryptoDB:Cvel_13938"/>
<dbReference type="Pfam" id="PF15665">
    <property type="entry name" value="FAM184"/>
    <property type="match status" value="1"/>
</dbReference>
<evidence type="ECO:0000256" key="3">
    <source>
        <dbReference type="SAM" id="MobiDB-lite"/>
    </source>
</evidence>
<feature type="compositionally biased region" description="Basic and acidic residues" evidence="3">
    <location>
        <begin position="353"/>
        <end position="390"/>
    </location>
</feature>
<feature type="domain" description="Protein FAM184A/B N-terminal" evidence="4">
    <location>
        <begin position="11"/>
        <end position="211"/>
    </location>
</feature>
<dbReference type="AlphaFoldDB" id="A0A0G4IF48"/>
<proteinExistence type="predicted"/>
<dbReference type="PANTHER" id="PTHR18870">
    <property type="entry name" value="PROTEIN TAG-278-RELATED"/>
    <property type="match status" value="1"/>
</dbReference>
<feature type="compositionally biased region" description="Basic and acidic residues" evidence="3">
    <location>
        <begin position="401"/>
        <end position="417"/>
    </location>
</feature>
<dbReference type="EMBL" id="CDMZ01005924">
    <property type="protein sequence ID" value="CEM55920.1"/>
    <property type="molecule type" value="Genomic_DNA"/>
</dbReference>
<feature type="compositionally biased region" description="Basic and acidic residues" evidence="3">
    <location>
        <begin position="328"/>
        <end position="345"/>
    </location>
</feature>
<keyword evidence="1 2" id="KW-0175">Coiled coil</keyword>
<protein>
    <recommendedName>
        <fullName evidence="4">Protein FAM184A/B N-terminal domain-containing protein</fullName>
    </recommendedName>
</protein>
<feature type="region of interest" description="Disordered" evidence="3">
    <location>
        <begin position="581"/>
        <end position="623"/>
    </location>
</feature>